<keyword evidence="12" id="KW-1185">Reference proteome</keyword>
<dbReference type="SUPFAM" id="SSF111352">
    <property type="entry name" value="Ammonium transporter"/>
    <property type="match status" value="1"/>
</dbReference>
<evidence type="ECO:0000313" key="11">
    <source>
        <dbReference type="EMBL" id="MFB2938832.1"/>
    </source>
</evidence>
<feature type="transmembrane region" description="Helical" evidence="8">
    <location>
        <begin position="272"/>
        <end position="293"/>
    </location>
</feature>
<dbReference type="InterPro" id="IPR029020">
    <property type="entry name" value="Ammonium/urea_transptr"/>
</dbReference>
<evidence type="ECO:0000259" key="10">
    <source>
        <dbReference type="Pfam" id="PF00909"/>
    </source>
</evidence>
<keyword evidence="4 8" id="KW-0812">Transmembrane</keyword>
<organism evidence="11 12">
    <name type="scientific">Floridaenema fluviatile BLCC-F154</name>
    <dbReference type="NCBI Taxonomy" id="3153640"/>
    <lineage>
        <taxon>Bacteria</taxon>
        <taxon>Bacillati</taxon>
        <taxon>Cyanobacteriota</taxon>
        <taxon>Cyanophyceae</taxon>
        <taxon>Oscillatoriophycideae</taxon>
        <taxon>Aerosakkonematales</taxon>
        <taxon>Aerosakkonemataceae</taxon>
        <taxon>Floridanema</taxon>
        <taxon>Floridanema fluviatile</taxon>
    </lineage>
</organism>
<comment type="caution">
    <text evidence="11">The sequence shown here is derived from an EMBL/GenBank/DDBJ whole genome shotgun (WGS) entry which is preliminary data.</text>
</comment>
<keyword evidence="6 8" id="KW-0472">Membrane</keyword>
<keyword evidence="3 8" id="KW-0813">Transport</keyword>
<proteinExistence type="inferred from homology"/>
<evidence type="ECO:0000256" key="6">
    <source>
        <dbReference type="ARBA" id="ARBA00023136"/>
    </source>
</evidence>
<dbReference type="Pfam" id="PF00909">
    <property type="entry name" value="Ammonium_transp"/>
    <property type="match status" value="1"/>
</dbReference>
<dbReference type="Proteomes" id="UP001576776">
    <property type="component" value="Unassembled WGS sequence"/>
</dbReference>
<dbReference type="RefSeq" id="WP_413260307.1">
    <property type="nucleotide sequence ID" value="NZ_JBHFNS010000092.1"/>
</dbReference>
<comment type="similarity">
    <text evidence="2 8">Belongs to the ammonia transporter channel (TC 1.A.11.2) family.</text>
</comment>
<dbReference type="EMBL" id="JBHFNS010000092">
    <property type="protein sequence ID" value="MFB2938832.1"/>
    <property type="molecule type" value="Genomic_DNA"/>
</dbReference>
<feature type="transmembrane region" description="Helical" evidence="8">
    <location>
        <begin position="409"/>
        <end position="429"/>
    </location>
</feature>
<accession>A0ABV4YJA2</accession>
<keyword evidence="7 8" id="KW-0924">Ammonia transport</keyword>
<dbReference type="InterPro" id="IPR018047">
    <property type="entry name" value="Ammonium_transpt_CS"/>
</dbReference>
<evidence type="ECO:0000256" key="1">
    <source>
        <dbReference type="ARBA" id="ARBA00004141"/>
    </source>
</evidence>
<feature type="transmembrane region" description="Helical" evidence="8">
    <location>
        <begin position="245"/>
        <end position="265"/>
    </location>
</feature>
<keyword evidence="5 8" id="KW-1133">Transmembrane helix</keyword>
<evidence type="ECO:0000256" key="4">
    <source>
        <dbReference type="ARBA" id="ARBA00022692"/>
    </source>
</evidence>
<dbReference type="NCBIfam" id="TIGR00836">
    <property type="entry name" value="amt"/>
    <property type="match status" value="1"/>
</dbReference>
<feature type="transmembrane region" description="Helical" evidence="8">
    <location>
        <begin position="49"/>
        <end position="66"/>
    </location>
</feature>
<feature type="transmembrane region" description="Helical" evidence="8">
    <location>
        <begin position="142"/>
        <end position="159"/>
    </location>
</feature>
<feature type="region of interest" description="Disordered" evidence="9">
    <location>
        <begin position="84"/>
        <end position="103"/>
    </location>
</feature>
<evidence type="ECO:0000256" key="5">
    <source>
        <dbReference type="ARBA" id="ARBA00022989"/>
    </source>
</evidence>
<evidence type="ECO:0000256" key="9">
    <source>
        <dbReference type="SAM" id="MobiDB-lite"/>
    </source>
</evidence>
<sequence>MPKLALRKKRSRTKARRPFANRLLGQVLSVKFFQKLPARVKRLSPSWQACIPLALMIVLSWGYMAIAQDATPTPTPLQEGIVQEATPTPSPLEGTTTPDGTAIPSPVLTPVPVPVTPTDPAVVSPAAAAGPTTAELKVALDTLWVVIAAFLVFFMNAGFGMLETGFCREKNAVNVLAKNLIVFGLSTIAFWAIGFSIMFSDGNEFMGSLGGLFLTGADNSPATGDAYKGIFSSLNWTGVPLEAKFLFQLVFAGTAATIVSGAVAERIKFVDFLIFSVLLVGIAYPITGHWIWGGGWLADFGFWDFAGSTVVHSVGGWAALMGAAFLGPRIGKYQDGQSVALPGHNMSIATLGCLILWLGWFGFNPGSTMAADGSAIAHIALTTNMAAAIGGVAATVTAWLYLGKPDLSMIINGILAGLVAITASCAWVNMGSAFIIGLIAGIIVVFSVTFFDRLGIDDPVGATSVHLVCGIWGTLCVGLFSVGPGIYSWYSAGPAKGLLLGGGFTQVIPQVVGILSVGGFTVLISTIFWLALKATLGIRVTPEEEIVGLDIGEHGMEAYSGFLKEAGPGGVAKSGGISGNPGGITSGL</sequence>
<dbReference type="PANTHER" id="PTHR11730">
    <property type="entry name" value="AMMONIUM TRANSPORTER"/>
    <property type="match status" value="1"/>
</dbReference>
<name>A0ABV4YJA2_9CYAN</name>
<comment type="subcellular location">
    <subcellularLocation>
        <location evidence="8">Cell membrane</location>
        <topology evidence="8">Multi-pass membrane protein</topology>
    </subcellularLocation>
    <subcellularLocation>
        <location evidence="1">Membrane</location>
        <topology evidence="1">Multi-pass membrane protein</topology>
    </subcellularLocation>
</comment>
<evidence type="ECO:0000256" key="8">
    <source>
        <dbReference type="RuleBase" id="RU362002"/>
    </source>
</evidence>
<dbReference type="Gene3D" id="1.10.3430.10">
    <property type="entry name" value="Ammonium transporter AmtB like domains"/>
    <property type="match status" value="1"/>
</dbReference>
<feature type="transmembrane region" description="Helical" evidence="8">
    <location>
        <begin position="375"/>
        <end position="402"/>
    </location>
</feature>
<feature type="transmembrane region" description="Helical" evidence="8">
    <location>
        <begin position="305"/>
        <end position="327"/>
    </location>
</feature>
<feature type="transmembrane region" description="Helical" evidence="8">
    <location>
        <begin position="435"/>
        <end position="455"/>
    </location>
</feature>
<protein>
    <recommendedName>
        <fullName evidence="8">Ammonium transporter</fullName>
    </recommendedName>
</protein>
<dbReference type="PANTHER" id="PTHR11730:SF89">
    <property type="entry name" value="AMMONIUM TRANSPORTER SLL0108-RELATED"/>
    <property type="match status" value="1"/>
</dbReference>
<feature type="transmembrane region" description="Helical" evidence="8">
    <location>
        <begin position="507"/>
        <end position="532"/>
    </location>
</feature>
<evidence type="ECO:0000256" key="2">
    <source>
        <dbReference type="ARBA" id="ARBA00005887"/>
    </source>
</evidence>
<dbReference type="InterPro" id="IPR024041">
    <property type="entry name" value="NH4_transpt_AmtB-like_dom"/>
</dbReference>
<dbReference type="InterPro" id="IPR001905">
    <property type="entry name" value="Ammonium_transpt"/>
</dbReference>
<feature type="transmembrane region" description="Helical" evidence="8">
    <location>
        <begin position="339"/>
        <end position="363"/>
    </location>
</feature>
<feature type="transmembrane region" description="Helical" evidence="8">
    <location>
        <begin position="467"/>
        <end position="487"/>
    </location>
</feature>
<reference evidence="11 12" key="1">
    <citation type="submission" date="2024-09" db="EMBL/GenBank/DDBJ databases">
        <title>Floridaenema gen nov. (Aerosakkonemataceae, Aerosakkonematales ord. nov., Cyanobacteria) from benthic tropical and subtropical fresh waters, with the description of four new species.</title>
        <authorList>
            <person name="Moretto J.A."/>
            <person name="Berthold D.E."/>
            <person name="Lefler F.W."/>
            <person name="Huang I.-S."/>
            <person name="Laughinghouse H. IV."/>
        </authorList>
    </citation>
    <scope>NUCLEOTIDE SEQUENCE [LARGE SCALE GENOMIC DNA]</scope>
    <source>
        <strain evidence="11 12">BLCC-F154</strain>
    </source>
</reference>
<evidence type="ECO:0000256" key="7">
    <source>
        <dbReference type="ARBA" id="ARBA00023177"/>
    </source>
</evidence>
<evidence type="ECO:0000256" key="3">
    <source>
        <dbReference type="ARBA" id="ARBA00022448"/>
    </source>
</evidence>
<feature type="domain" description="Ammonium transporter AmtB-like" evidence="10">
    <location>
        <begin position="143"/>
        <end position="559"/>
    </location>
</feature>
<evidence type="ECO:0000313" key="12">
    <source>
        <dbReference type="Proteomes" id="UP001576776"/>
    </source>
</evidence>
<feature type="transmembrane region" description="Helical" evidence="8">
    <location>
        <begin position="180"/>
        <end position="199"/>
    </location>
</feature>
<dbReference type="PROSITE" id="PS01219">
    <property type="entry name" value="AMMONIUM_TRANSP"/>
    <property type="match status" value="1"/>
</dbReference>
<gene>
    <name evidence="11" type="ORF">ACE1B6_26570</name>
</gene>